<evidence type="ECO:0000313" key="18">
    <source>
        <dbReference type="EMBL" id="AQQ53832.1"/>
    </source>
</evidence>
<dbReference type="EC" id="2.4.99.28" evidence="14"/>
<dbReference type="GO" id="GO:0032153">
    <property type="term" value="C:cell division site"/>
    <property type="evidence" value="ECO:0007669"/>
    <property type="project" value="TreeGrafter"/>
</dbReference>
<feature type="transmembrane region" description="Helical" evidence="17">
    <location>
        <begin position="80"/>
        <end position="99"/>
    </location>
</feature>
<feature type="transmembrane region" description="Helical" evidence="17">
    <location>
        <begin position="202"/>
        <end position="219"/>
    </location>
</feature>
<dbReference type="Pfam" id="PF01098">
    <property type="entry name" value="FTSW_RODA_SPOVE"/>
    <property type="match status" value="1"/>
</dbReference>
<dbReference type="OrthoDB" id="9768187at2"/>
<organism evidence="18 19">
    <name type="scientific">Planococcus lenghuensis</name>
    <dbReference type="NCBI Taxonomy" id="2213202"/>
    <lineage>
        <taxon>Bacteria</taxon>
        <taxon>Bacillati</taxon>
        <taxon>Bacillota</taxon>
        <taxon>Bacilli</taxon>
        <taxon>Bacillales</taxon>
        <taxon>Caryophanaceae</taxon>
        <taxon>Planococcus</taxon>
    </lineage>
</organism>
<dbReference type="PANTHER" id="PTHR30474:SF2">
    <property type="entry name" value="PEPTIDOGLYCAN GLYCOSYLTRANSFERASE FTSW-RELATED"/>
    <property type="match status" value="1"/>
</dbReference>
<feature type="transmembrane region" description="Helical" evidence="17">
    <location>
        <begin position="123"/>
        <end position="140"/>
    </location>
</feature>
<accession>A0A1Q2L1S2</accession>
<evidence type="ECO:0000256" key="8">
    <source>
        <dbReference type="ARBA" id="ARBA00023136"/>
    </source>
</evidence>
<evidence type="ECO:0000313" key="19">
    <source>
        <dbReference type="Proteomes" id="UP000188184"/>
    </source>
</evidence>
<feature type="transmembrane region" description="Helical" evidence="17">
    <location>
        <begin position="152"/>
        <end position="168"/>
    </location>
</feature>
<dbReference type="Proteomes" id="UP000188184">
    <property type="component" value="Chromosome"/>
</dbReference>
<feature type="transmembrane region" description="Helical" evidence="17">
    <location>
        <begin position="320"/>
        <end position="338"/>
    </location>
</feature>
<comment type="catalytic activity">
    <reaction evidence="15">
        <text>[GlcNAc-(1-&gt;4)-Mur2Ac(oyl-L-Ala-gamma-D-Glu-L-Lys-D-Ala-D-Ala)](n)-di-trans,octa-cis-undecaprenyl diphosphate + beta-D-GlcNAc-(1-&gt;4)-Mur2Ac(oyl-L-Ala-gamma-D-Glu-L-Lys-D-Ala-D-Ala)-di-trans,octa-cis-undecaprenyl diphosphate = [GlcNAc-(1-&gt;4)-Mur2Ac(oyl-L-Ala-gamma-D-Glu-L-Lys-D-Ala-D-Ala)](n+1)-di-trans,octa-cis-undecaprenyl diphosphate + di-trans,octa-cis-undecaprenyl diphosphate + H(+)</text>
        <dbReference type="Rhea" id="RHEA:23708"/>
        <dbReference type="Rhea" id="RHEA-COMP:9602"/>
        <dbReference type="Rhea" id="RHEA-COMP:9603"/>
        <dbReference type="ChEBI" id="CHEBI:15378"/>
        <dbReference type="ChEBI" id="CHEBI:58405"/>
        <dbReference type="ChEBI" id="CHEBI:60033"/>
        <dbReference type="ChEBI" id="CHEBI:78435"/>
        <dbReference type="EC" id="2.4.99.28"/>
    </reaction>
</comment>
<reference evidence="18 19" key="1">
    <citation type="submission" date="2017-02" db="EMBL/GenBank/DDBJ databases">
        <title>The complete genomic sequence of a novel cold adapted crude oil-degrading bacterium Planococcus qaidamina Y42.</title>
        <authorList>
            <person name="Yang R."/>
        </authorList>
    </citation>
    <scope>NUCLEOTIDE SEQUENCE [LARGE SCALE GENOMIC DNA]</scope>
    <source>
        <strain evidence="18 19">Y42</strain>
    </source>
</reference>
<dbReference type="EMBL" id="CP019640">
    <property type="protein sequence ID" value="AQQ53832.1"/>
    <property type="molecule type" value="Genomic_DNA"/>
</dbReference>
<sequence length="389" mass="42176">MKAYIEKYRRYFDFHLFFTYIALSIFGLIMIYSASIAWAYNVLDQSPNHYFIRQLFNLAISLPVLAVAALFPYKYFRNRRVLTAILAVMFLGLILVHFIGEANGGAQSWISIMGLVNMQPSEVAKIGIILYLAGAFANKYDNGTINQLNQGIIPPVVVMTFAIFLVFLEPDLGTATLIGMIGLCVMAASGIRFNVFMRLSSIVVGAVAIFIIPFMIFAGDQIFTEKRLGRVDAFFNPFSDELGYGFQIVNGYLAIGSGGLSGLGLGQSIQKLGYLPEPHTDFIMAVIAEELGVLGVAFVIGGLAFIVLKALSIAMTTKDPLARMLAAGVGSMIGIQSFVNLGGLTGIIPLTGVPLPFISYGGTSIVLLSLAMGILLNVSTVHKYEKLNE</sequence>
<feature type="transmembrane region" description="Helical" evidence="17">
    <location>
        <begin position="51"/>
        <end position="73"/>
    </location>
</feature>
<keyword evidence="18" id="KW-0131">Cell cycle</keyword>
<dbReference type="InterPro" id="IPR018365">
    <property type="entry name" value="Cell_cycle_FtsW-rel_CS"/>
</dbReference>
<evidence type="ECO:0000256" key="5">
    <source>
        <dbReference type="ARBA" id="ARBA00022960"/>
    </source>
</evidence>
<name>A0A1Q2L1S2_9BACL</name>
<dbReference type="GO" id="GO:0051301">
    <property type="term" value="P:cell division"/>
    <property type="evidence" value="ECO:0007669"/>
    <property type="project" value="UniProtKB-KW"/>
</dbReference>
<dbReference type="GO" id="GO:0008360">
    <property type="term" value="P:regulation of cell shape"/>
    <property type="evidence" value="ECO:0007669"/>
    <property type="project" value="UniProtKB-KW"/>
</dbReference>
<dbReference type="GO" id="GO:0015648">
    <property type="term" value="F:lipid-linked peptidoglycan transporter activity"/>
    <property type="evidence" value="ECO:0007669"/>
    <property type="project" value="TreeGrafter"/>
</dbReference>
<feature type="transmembrane region" description="Helical" evidence="17">
    <location>
        <begin position="358"/>
        <end position="378"/>
    </location>
</feature>
<dbReference type="GO" id="GO:0008955">
    <property type="term" value="F:peptidoglycan glycosyltransferase activity"/>
    <property type="evidence" value="ECO:0007669"/>
    <property type="project" value="UniProtKB-EC"/>
</dbReference>
<feature type="transmembrane region" description="Helical" evidence="17">
    <location>
        <begin position="174"/>
        <end position="195"/>
    </location>
</feature>
<dbReference type="KEGG" id="pmar:B0X71_12530"/>
<evidence type="ECO:0000256" key="11">
    <source>
        <dbReference type="ARBA" id="ARBA00038053"/>
    </source>
</evidence>
<dbReference type="RefSeq" id="WP_077589731.1">
    <property type="nucleotide sequence ID" value="NZ_CP019640.1"/>
</dbReference>
<evidence type="ECO:0000256" key="15">
    <source>
        <dbReference type="ARBA" id="ARBA00049902"/>
    </source>
</evidence>
<feature type="transmembrane region" description="Helical" evidence="17">
    <location>
        <begin position="12"/>
        <end position="39"/>
    </location>
</feature>
<evidence type="ECO:0000256" key="13">
    <source>
        <dbReference type="ARBA" id="ARBA00041418"/>
    </source>
</evidence>
<keyword evidence="6" id="KW-0573">Peptidoglycan synthesis</keyword>
<evidence type="ECO:0000256" key="2">
    <source>
        <dbReference type="ARBA" id="ARBA00022676"/>
    </source>
</evidence>
<dbReference type="PROSITE" id="PS00428">
    <property type="entry name" value="FTSW_RODA_SPOVE"/>
    <property type="match status" value="1"/>
</dbReference>
<keyword evidence="3" id="KW-0808">Transferase</keyword>
<comment type="subcellular location">
    <subcellularLocation>
        <location evidence="1">Membrane</location>
        <topology evidence="1">Multi-pass membrane protein</topology>
    </subcellularLocation>
</comment>
<gene>
    <name evidence="18" type="ORF">B0X71_12530</name>
</gene>
<comment type="function">
    <text evidence="16">Peptidoglycan polymerase that is essential for cell division.</text>
</comment>
<proteinExistence type="inferred from homology"/>
<evidence type="ECO:0000256" key="9">
    <source>
        <dbReference type="ARBA" id="ARBA00032370"/>
    </source>
</evidence>
<keyword evidence="2" id="KW-0328">Glycosyltransferase</keyword>
<evidence type="ECO:0000256" key="10">
    <source>
        <dbReference type="ARBA" id="ARBA00033270"/>
    </source>
</evidence>
<comment type="similarity">
    <text evidence="11">Belongs to the SEDS family. FtsW subfamily.</text>
</comment>
<dbReference type="GO" id="GO:0009252">
    <property type="term" value="P:peptidoglycan biosynthetic process"/>
    <property type="evidence" value="ECO:0007669"/>
    <property type="project" value="UniProtKB-KW"/>
</dbReference>
<evidence type="ECO:0000256" key="4">
    <source>
        <dbReference type="ARBA" id="ARBA00022692"/>
    </source>
</evidence>
<keyword evidence="5" id="KW-0133">Cell shape</keyword>
<evidence type="ECO:0000256" key="16">
    <source>
        <dbReference type="ARBA" id="ARBA00049966"/>
    </source>
</evidence>
<feature type="transmembrane region" description="Helical" evidence="17">
    <location>
        <begin position="282"/>
        <end position="308"/>
    </location>
</feature>
<keyword evidence="7 17" id="KW-1133">Transmembrane helix</keyword>
<dbReference type="InterPro" id="IPR001182">
    <property type="entry name" value="FtsW/RodA"/>
</dbReference>
<evidence type="ECO:0000256" key="12">
    <source>
        <dbReference type="ARBA" id="ARBA00041185"/>
    </source>
</evidence>
<protein>
    <recommendedName>
        <fullName evidence="12">Probable peptidoglycan glycosyltransferase FtsW</fullName>
        <ecNumber evidence="14">2.4.99.28</ecNumber>
    </recommendedName>
    <alternativeName>
        <fullName evidence="13">Cell division protein FtsW</fullName>
    </alternativeName>
    <alternativeName>
        <fullName evidence="10">Cell wall polymerase</fullName>
    </alternativeName>
    <alternativeName>
        <fullName evidence="9">Peptidoglycan polymerase</fullName>
    </alternativeName>
</protein>
<evidence type="ECO:0000256" key="14">
    <source>
        <dbReference type="ARBA" id="ARBA00044770"/>
    </source>
</evidence>
<evidence type="ECO:0000256" key="6">
    <source>
        <dbReference type="ARBA" id="ARBA00022984"/>
    </source>
</evidence>
<evidence type="ECO:0000256" key="7">
    <source>
        <dbReference type="ARBA" id="ARBA00022989"/>
    </source>
</evidence>
<keyword evidence="18" id="KW-0132">Cell division</keyword>
<evidence type="ECO:0000256" key="17">
    <source>
        <dbReference type="SAM" id="Phobius"/>
    </source>
</evidence>
<keyword evidence="8 17" id="KW-0472">Membrane</keyword>
<evidence type="ECO:0000256" key="3">
    <source>
        <dbReference type="ARBA" id="ARBA00022679"/>
    </source>
</evidence>
<dbReference type="GO" id="GO:0005886">
    <property type="term" value="C:plasma membrane"/>
    <property type="evidence" value="ECO:0007669"/>
    <property type="project" value="TreeGrafter"/>
</dbReference>
<evidence type="ECO:0000256" key="1">
    <source>
        <dbReference type="ARBA" id="ARBA00004141"/>
    </source>
</evidence>
<keyword evidence="4 17" id="KW-0812">Transmembrane</keyword>
<dbReference type="AlphaFoldDB" id="A0A1Q2L1S2"/>
<dbReference type="PANTHER" id="PTHR30474">
    <property type="entry name" value="CELL CYCLE PROTEIN"/>
    <property type="match status" value="1"/>
</dbReference>
<keyword evidence="19" id="KW-1185">Reference proteome</keyword>